<name>A0A1W1HBH2_9BACT</name>
<dbReference type="PANTHER" id="PTHR43641:SF2">
    <property type="entry name" value="DEHYDRATASE YBIW-RELATED"/>
    <property type="match status" value="1"/>
</dbReference>
<feature type="region of interest" description="Disordered" evidence="4">
    <location>
        <begin position="705"/>
        <end position="726"/>
    </location>
</feature>
<evidence type="ECO:0000256" key="4">
    <source>
        <dbReference type="SAM" id="MobiDB-lite"/>
    </source>
</evidence>
<accession>A0A1W1HBH2</accession>
<sequence length="833" mass="94305">MIKGRIDSLRRQSFEAAPTISIERALLTTRFYKENFGKYSIPVMRALNFRYLCEHKSIYIGENELIVGERGPFPKAVSTFPELNCHSVKDLETLNTRSMTPFKVSAEDIKVYADEVIPYWQGRSMRDRVFDHVPDEWKKAYRAGLFTEFMEQRAPGHTALDGIIYEKGMLDFKADIDKALAKLDYLNDPEALDKAEELKAMSISCDAVILFAERHAELAEKMAEEVLLDESAGKKPEELHLNKEKGKQFCKSAKKRKKDAIDERKKRRDELLKIAAVCRRVPAHRPETLWEAIQMYWFVHLGTITELNGWDAMSPGHLDQHLYPFYKKEIDKTCDSSEFADDVESSQNSAKELISCLWIKFNNHPAPPKVGVTAKESGTYNDFTNINLGGLKADGSDGTNPLSYLMLEIVDELKLLQPQSNVQISQKTPQRFLKAACNVIKKGYGYPSVFNADTVIMEQVRAGKSIEDAREGGCSGCIETGAFGKEAYILTGYLNVPKILELALNNGYDPVSRKQISLETGDPEDFNTFEDLYDAFVRQLEYIVELKIRVNNYIERMFATLSPAPFLSVVIRDCIEKGKDYYNGGPRYNTNYIQCCGIGTVTDSLSAIKKHIYEEENVSMETLLKALDSNFQGYEALRGRLWNHTPFFGNDDDAADDIMKMVYASLLKSIDGKPNTKGTIYHLNMLSTTCHVYFGKMLGATPNGRFAGKPESDGTSPSHGADRNGPTAVIKSLAKMDQSMSGGTLLNQRFLPDVLKTSEDLDKLAGLIRTYFKLQGHHIQFNVVDTETLKKAREFPDDYRNLLVRVAGYSDYFVDLDLDHQEEIINRREHQGF</sequence>
<dbReference type="AlphaFoldDB" id="A0A1W1HBH2"/>
<organism evidence="7 8">
    <name type="scientific">Desulfamplus magnetovallimortis</name>
    <dbReference type="NCBI Taxonomy" id="1246637"/>
    <lineage>
        <taxon>Bacteria</taxon>
        <taxon>Pseudomonadati</taxon>
        <taxon>Thermodesulfobacteriota</taxon>
        <taxon>Desulfobacteria</taxon>
        <taxon>Desulfobacterales</taxon>
        <taxon>Desulfobacteraceae</taxon>
        <taxon>Desulfamplus</taxon>
    </lineage>
</organism>
<dbReference type="Gene3D" id="3.20.70.20">
    <property type="match status" value="2"/>
</dbReference>
<evidence type="ECO:0000256" key="3">
    <source>
        <dbReference type="PROSITE-ProRule" id="PRU00493"/>
    </source>
</evidence>
<gene>
    <name evidence="7" type="primary">pflD</name>
    <name evidence="7" type="ORF">MTBBW1_20041</name>
</gene>
<keyword evidence="8" id="KW-1185">Reference proteome</keyword>
<dbReference type="InterPro" id="IPR004184">
    <property type="entry name" value="PFL_dom"/>
</dbReference>
<evidence type="ECO:0000313" key="7">
    <source>
        <dbReference type="EMBL" id="SLM29844.1"/>
    </source>
</evidence>
<dbReference type="STRING" id="1246637.MTBBW1_20041"/>
<keyword evidence="7" id="KW-0012">Acyltransferase</keyword>
<dbReference type="Pfam" id="PF01228">
    <property type="entry name" value="Gly_radical"/>
    <property type="match status" value="1"/>
</dbReference>
<feature type="domain" description="Glycine radical" evidence="5">
    <location>
        <begin position="713"/>
        <end position="833"/>
    </location>
</feature>
<dbReference type="GO" id="GO:0016829">
    <property type="term" value="F:lyase activity"/>
    <property type="evidence" value="ECO:0007669"/>
    <property type="project" value="UniProtKB-KW"/>
</dbReference>
<dbReference type="OrthoDB" id="9803969at2"/>
<evidence type="ECO:0000259" key="5">
    <source>
        <dbReference type="PROSITE" id="PS51149"/>
    </source>
</evidence>
<dbReference type="PROSITE" id="PS51149">
    <property type="entry name" value="GLY_RADICAL_2"/>
    <property type="match status" value="1"/>
</dbReference>
<dbReference type="Proteomes" id="UP000191931">
    <property type="component" value="Unassembled WGS sequence"/>
</dbReference>
<evidence type="ECO:0000256" key="1">
    <source>
        <dbReference type="ARBA" id="ARBA00022818"/>
    </source>
</evidence>
<keyword evidence="7" id="KW-0808">Transferase</keyword>
<dbReference type="RefSeq" id="WP_080797715.1">
    <property type="nucleotide sequence ID" value="NZ_LT828540.1"/>
</dbReference>
<dbReference type="InterPro" id="IPR051215">
    <property type="entry name" value="GRE"/>
</dbReference>
<proteinExistence type="predicted"/>
<dbReference type="EC" id="2.3.1.54" evidence="7"/>
<feature type="modified residue" description="Glycine radical" evidence="3">
    <location>
        <position position="808"/>
    </location>
</feature>
<reference evidence="7 8" key="1">
    <citation type="submission" date="2017-03" db="EMBL/GenBank/DDBJ databases">
        <authorList>
            <person name="Afonso C.L."/>
            <person name="Miller P.J."/>
            <person name="Scott M.A."/>
            <person name="Spackman E."/>
            <person name="Goraichik I."/>
            <person name="Dimitrov K.M."/>
            <person name="Suarez D.L."/>
            <person name="Swayne D.E."/>
        </authorList>
    </citation>
    <scope>NUCLEOTIDE SEQUENCE [LARGE SCALE GENOMIC DNA]</scope>
    <source>
        <strain evidence="7">PRJEB14757</strain>
    </source>
</reference>
<dbReference type="GO" id="GO:0008861">
    <property type="term" value="F:formate C-acetyltransferase activity"/>
    <property type="evidence" value="ECO:0007669"/>
    <property type="project" value="UniProtKB-EC"/>
</dbReference>
<dbReference type="PANTHER" id="PTHR43641">
    <property type="entry name" value="FORMATE ACETYLTRANSFERASE 3-RELATED"/>
    <property type="match status" value="1"/>
</dbReference>
<dbReference type="SUPFAM" id="SSF51998">
    <property type="entry name" value="PFL-like glycyl radical enzymes"/>
    <property type="match status" value="1"/>
</dbReference>
<dbReference type="EMBL" id="FWEV01000112">
    <property type="protein sequence ID" value="SLM29844.1"/>
    <property type="molecule type" value="Genomic_DNA"/>
</dbReference>
<keyword evidence="1 3" id="KW-0556">Organic radical</keyword>
<dbReference type="InterPro" id="IPR001150">
    <property type="entry name" value="Gly_radical"/>
</dbReference>
<dbReference type="GO" id="GO:0005829">
    <property type="term" value="C:cytosol"/>
    <property type="evidence" value="ECO:0007669"/>
    <property type="project" value="TreeGrafter"/>
</dbReference>
<keyword evidence="2" id="KW-0456">Lyase</keyword>
<feature type="domain" description="PFL" evidence="6">
    <location>
        <begin position="4"/>
        <end position="706"/>
    </location>
</feature>
<dbReference type="CDD" id="cd01677">
    <property type="entry name" value="PFL2_DhaB_BssA"/>
    <property type="match status" value="1"/>
</dbReference>
<dbReference type="Pfam" id="PF02901">
    <property type="entry name" value="PFL-like"/>
    <property type="match status" value="2"/>
</dbReference>
<evidence type="ECO:0000313" key="8">
    <source>
        <dbReference type="Proteomes" id="UP000191931"/>
    </source>
</evidence>
<protein>
    <submittedName>
        <fullName evidence="7">PflD2</fullName>
        <ecNumber evidence="7">2.3.1.54</ecNumber>
    </submittedName>
</protein>
<evidence type="ECO:0000256" key="2">
    <source>
        <dbReference type="ARBA" id="ARBA00023239"/>
    </source>
</evidence>
<dbReference type="PROSITE" id="PS51554">
    <property type="entry name" value="PFL"/>
    <property type="match status" value="1"/>
</dbReference>
<evidence type="ECO:0000259" key="6">
    <source>
        <dbReference type="PROSITE" id="PS51554"/>
    </source>
</evidence>